<dbReference type="EMBL" id="MTZV01000006">
    <property type="protein sequence ID" value="PCE22499.1"/>
    <property type="molecule type" value="Genomic_DNA"/>
</dbReference>
<evidence type="ECO:0000313" key="6">
    <source>
        <dbReference type="Proteomes" id="UP000218022"/>
    </source>
</evidence>
<dbReference type="OrthoDB" id="9796655at2"/>
<organism evidence="5 6">
    <name type="scientific">Paraburkholderia acidicola</name>
    <dbReference type="NCBI Taxonomy" id="1912599"/>
    <lineage>
        <taxon>Bacteria</taxon>
        <taxon>Pseudomonadati</taxon>
        <taxon>Pseudomonadota</taxon>
        <taxon>Betaproteobacteria</taxon>
        <taxon>Burkholderiales</taxon>
        <taxon>Burkholderiaceae</taxon>
        <taxon>Paraburkholderia</taxon>
    </lineage>
</organism>
<sequence length="288" mass="32244">MKARDGVEQTFVMLDYCPIGLGVAPPGRGATPRSAIADELSDARTPAQRSLLIRTLLGAIGFDWLCYWRLNCVSDTITRAWYVRDYTAPGWPERYIDQRYLEVDPRIAFACRREWPLIWDLATLSVTQPSRDDTPHTTRSDETDTRLKSLLSDAHEAGLRSGITFSLASPSSPQQSVLSLSCANLSRHWISDRIVGQAYALGLALHEYLIDYAGPLIARGEPSPHKSISKIQRHILDALVRGLSDRQIAESLHMSTHNVDYHLRLLKKRCGAANRVHLAYLAGQGELR</sequence>
<evidence type="ECO:0000256" key="1">
    <source>
        <dbReference type="ARBA" id="ARBA00023015"/>
    </source>
</evidence>
<evidence type="ECO:0000256" key="3">
    <source>
        <dbReference type="ARBA" id="ARBA00023163"/>
    </source>
</evidence>
<gene>
    <name evidence="5" type="ORF">BWP39_22740</name>
</gene>
<dbReference type="InterPro" id="IPR000792">
    <property type="entry name" value="Tscrpt_reg_LuxR_C"/>
</dbReference>
<dbReference type="Gene3D" id="3.30.450.80">
    <property type="entry name" value="Transcription factor LuxR-like, autoinducer-binding domain"/>
    <property type="match status" value="1"/>
</dbReference>
<dbReference type="Pfam" id="PF00196">
    <property type="entry name" value="GerE"/>
    <property type="match status" value="1"/>
</dbReference>
<keyword evidence="3" id="KW-0804">Transcription</keyword>
<dbReference type="GO" id="GO:0006355">
    <property type="term" value="P:regulation of DNA-templated transcription"/>
    <property type="evidence" value="ECO:0007669"/>
    <property type="project" value="InterPro"/>
</dbReference>
<dbReference type="Pfam" id="PF03472">
    <property type="entry name" value="Autoind_bind"/>
    <property type="match status" value="1"/>
</dbReference>
<dbReference type="SUPFAM" id="SSF46894">
    <property type="entry name" value="C-terminal effector domain of the bipartite response regulators"/>
    <property type="match status" value="1"/>
</dbReference>
<dbReference type="InterPro" id="IPR016032">
    <property type="entry name" value="Sig_transdc_resp-reg_C-effctor"/>
</dbReference>
<dbReference type="InterPro" id="IPR005143">
    <property type="entry name" value="TF_LuxR_autoind-bd_dom"/>
</dbReference>
<dbReference type="GO" id="GO:0003677">
    <property type="term" value="F:DNA binding"/>
    <property type="evidence" value="ECO:0007669"/>
    <property type="project" value="UniProtKB-KW"/>
</dbReference>
<dbReference type="RefSeq" id="WP_096724297.1">
    <property type="nucleotide sequence ID" value="NZ_MTZV01000006.1"/>
</dbReference>
<dbReference type="SMART" id="SM00421">
    <property type="entry name" value="HTH_LUXR"/>
    <property type="match status" value="1"/>
</dbReference>
<dbReference type="SUPFAM" id="SSF75516">
    <property type="entry name" value="Pheromone-binding domain of LuxR-like quorum-sensing transcription factors"/>
    <property type="match status" value="1"/>
</dbReference>
<dbReference type="Gene3D" id="1.10.10.10">
    <property type="entry name" value="Winged helix-like DNA-binding domain superfamily/Winged helix DNA-binding domain"/>
    <property type="match status" value="1"/>
</dbReference>
<protein>
    <recommendedName>
        <fullName evidence="4">HTH luxR-type domain-containing protein</fullName>
    </recommendedName>
</protein>
<keyword evidence="1" id="KW-0805">Transcription regulation</keyword>
<accession>A0A2A4EQW4</accession>
<feature type="domain" description="HTH luxR-type" evidence="4">
    <location>
        <begin position="225"/>
        <end position="282"/>
    </location>
</feature>
<dbReference type="InterPro" id="IPR036693">
    <property type="entry name" value="TF_LuxR_autoind-bd_dom_sf"/>
</dbReference>
<name>A0A2A4EQW4_9BURK</name>
<keyword evidence="2" id="KW-0238">DNA-binding</keyword>
<reference evidence="5 6" key="1">
    <citation type="submission" date="2017-01" db="EMBL/GenBank/DDBJ databases">
        <title>Whole-Genome Shotgun Sequencing of Two beta-Proteobacterial Species in Search of the Bulgecin Biosynthetic Cluster.</title>
        <authorList>
            <person name="Horsman M.E."/>
            <person name="Marous D.R."/>
            <person name="Li R."/>
            <person name="Oliver R.A."/>
            <person name="Byun B."/>
            <person name="Emrich S.J."/>
            <person name="Boggess B."/>
            <person name="Townsend C.A."/>
            <person name="Mobashery S."/>
        </authorList>
    </citation>
    <scope>NUCLEOTIDE SEQUENCE [LARGE SCALE GENOMIC DNA]</scope>
    <source>
        <strain evidence="5 6">ATCC 31363</strain>
    </source>
</reference>
<evidence type="ECO:0000313" key="5">
    <source>
        <dbReference type="EMBL" id="PCE22499.1"/>
    </source>
</evidence>
<dbReference type="Proteomes" id="UP000218022">
    <property type="component" value="Unassembled WGS sequence"/>
</dbReference>
<dbReference type="InterPro" id="IPR036388">
    <property type="entry name" value="WH-like_DNA-bd_sf"/>
</dbReference>
<dbReference type="AlphaFoldDB" id="A0A2A4EQW4"/>
<evidence type="ECO:0000259" key="4">
    <source>
        <dbReference type="SMART" id="SM00421"/>
    </source>
</evidence>
<comment type="caution">
    <text evidence="5">The sequence shown here is derived from an EMBL/GenBank/DDBJ whole genome shotgun (WGS) entry which is preliminary data.</text>
</comment>
<evidence type="ECO:0000256" key="2">
    <source>
        <dbReference type="ARBA" id="ARBA00023125"/>
    </source>
</evidence>
<proteinExistence type="predicted"/>